<dbReference type="Gene3D" id="3.90.1580.10">
    <property type="entry name" value="paralog of FGE (formylglycine-generating enzyme)"/>
    <property type="match status" value="1"/>
</dbReference>
<evidence type="ECO:0000259" key="6">
    <source>
        <dbReference type="Pfam" id="PF12867"/>
    </source>
</evidence>
<dbReference type="AlphaFoldDB" id="A0A9P7G9L5"/>
<evidence type="ECO:0000256" key="3">
    <source>
        <dbReference type="ARBA" id="ARBA00037882"/>
    </source>
</evidence>
<accession>A0A9P7G9L5</accession>
<dbReference type="Pfam" id="PF12867">
    <property type="entry name" value="DinB_2"/>
    <property type="match status" value="1"/>
</dbReference>
<dbReference type="InterPro" id="IPR005532">
    <property type="entry name" value="SUMF_dom"/>
</dbReference>
<dbReference type="InterPro" id="IPR034660">
    <property type="entry name" value="DinB/YfiT-like"/>
</dbReference>
<evidence type="ECO:0000313" key="8">
    <source>
        <dbReference type="Proteomes" id="UP000775547"/>
    </source>
</evidence>
<dbReference type="Proteomes" id="UP000775547">
    <property type="component" value="Unassembled WGS sequence"/>
</dbReference>
<keyword evidence="8" id="KW-1185">Reference proteome</keyword>
<dbReference type="SUPFAM" id="SSF56436">
    <property type="entry name" value="C-type lectin-like"/>
    <property type="match status" value="1"/>
</dbReference>
<feature type="region of interest" description="Disordered" evidence="4">
    <location>
        <begin position="1"/>
        <end position="22"/>
    </location>
</feature>
<keyword evidence="2" id="KW-0408">Iron</keyword>
<dbReference type="OrthoDB" id="659at2759"/>
<dbReference type="InterPro" id="IPR051128">
    <property type="entry name" value="EgtD_Methyltrsf_superfamily"/>
</dbReference>
<comment type="caution">
    <text evidence="7">The sequence shown here is derived from an EMBL/GenBank/DDBJ whole genome shotgun (WGS) entry which is preliminary data.</text>
</comment>
<dbReference type="InterPro" id="IPR042095">
    <property type="entry name" value="SUMF_sf"/>
</dbReference>
<dbReference type="SUPFAM" id="SSF109854">
    <property type="entry name" value="DinB/YfiT-like putative metalloenzymes"/>
    <property type="match status" value="1"/>
</dbReference>
<proteinExistence type="predicted"/>
<dbReference type="PANTHER" id="PTHR43397">
    <property type="entry name" value="ERGOTHIONEINE BIOSYNTHESIS PROTEIN 1"/>
    <property type="match status" value="1"/>
</dbReference>
<reference evidence="7" key="1">
    <citation type="submission" date="2020-07" db="EMBL/GenBank/DDBJ databases">
        <authorList>
            <person name="Nieuwenhuis M."/>
            <person name="Van De Peppel L.J.J."/>
        </authorList>
    </citation>
    <scope>NUCLEOTIDE SEQUENCE</scope>
    <source>
        <strain evidence="7">AP01</strain>
        <tissue evidence="7">Mycelium</tissue>
    </source>
</reference>
<feature type="domain" description="Sulfatase-modifying factor enzyme-like" evidence="5">
    <location>
        <begin position="405"/>
        <end position="503"/>
    </location>
</feature>
<feature type="domain" description="DinB-like" evidence="6">
    <location>
        <begin position="202"/>
        <end position="333"/>
    </location>
</feature>
<evidence type="ECO:0000313" key="7">
    <source>
        <dbReference type="EMBL" id="KAG5644703.1"/>
    </source>
</evidence>
<comment type="pathway">
    <text evidence="3">Amino-acid biosynthesis; ergothioneine biosynthesis.</text>
</comment>
<dbReference type="Pfam" id="PF03781">
    <property type="entry name" value="FGE-sulfatase"/>
    <property type="match status" value="1"/>
</dbReference>
<reference evidence="7" key="2">
    <citation type="submission" date="2021-10" db="EMBL/GenBank/DDBJ databases">
        <title>Phylogenomics reveals ancestral predisposition of the termite-cultivated fungus Termitomyces towards a domesticated lifestyle.</title>
        <authorList>
            <person name="Auxier B."/>
            <person name="Grum-Grzhimaylo A."/>
            <person name="Cardenas M.E."/>
            <person name="Lodge J.D."/>
            <person name="Laessoe T."/>
            <person name="Pedersen O."/>
            <person name="Smith M.E."/>
            <person name="Kuyper T.W."/>
            <person name="Franco-Molano E.A."/>
            <person name="Baroni T.J."/>
            <person name="Aanen D.K."/>
        </authorList>
    </citation>
    <scope>NUCLEOTIDE SEQUENCE</scope>
    <source>
        <strain evidence="7">AP01</strain>
        <tissue evidence="7">Mycelium</tissue>
    </source>
</reference>
<name>A0A9P7G9L5_9AGAR</name>
<gene>
    <name evidence="7" type="ORF">DXG03_007926</name>
</gene>
<evidence type="ECO:0000256" key="2">
    <source>
        <dbReference type="ARBA" id="ARBA00023004"/>
    </source>
</evidence>
<dbReference type="EMBL" id="JABCKV010000061">
    <property type="protein sequence ID" value="KAG5644703.1"/>
    <property type="molecule type" value="Genomic_DNA"/>
</dbReference>
<evidence type="ECO:0000259" key="5">
    <source>
        <dbReference type="Pfam" id="PF03781"/>
    </source>
</evidence>
<dbReference type="InterPro" id="IPR016187">
    <property type="entry name" value="CTDL_fold"/>
</dbReference>
<protein>
    <submittedName>
        <fullName evidence="7">Uncharacterized protein</fullName>
    </submittedName>
</protein>
<dbReference type="InterPro" id="IPR024775">
    <property type="entry name" value="DinB-like"/>
</dbReference>
<evidence type="ECO:0000256" key="4">
    <source>
        <dbReference type="SAM" id="MobiDB-lite"/>
    </source>
</evidence>
<organism evidence="7 8">
    <name type="scientific">Asterophora parasitica</name>
    <dbReference type="NCBI Taxonomy" id="117018"/>
    <lineage>
        <taxon>Eukaryota</taxon>
        <taxon>Fungi</taxon>
        <taxon>Dikarya</taxon>
        <taxon>Basidiomycota</taxon>
        <taxon>Agaricomycotina</taxon>
        <taxon>Agaricomycetes</taxon>
        <taxon>Agaricomycetidae</taxon>
        <taxon>Agaricales</taxon>
        <taxon>Tricholomatineae</taxon>
        <taxon>Lyophyllaceae</taxon>
        <taxon>Asterophora</taxon>
    </lineage>
</organism>
<keyword evidence="1" id="KW-0560">Oxidoreductase</keyword>
<sequence length="539" mass="60385">MSSPSWSSASFNSVFDQSSSRSSTPSSVASHLSSHKPCWPHPSTCIYVPSTTVEPDVLNAIFETYAQEGHLGLCLPCVESVQSTSPSAKWILESLSLEGGTFKVLVASSSLSHDADDMCTPASTIPQVAKHLAAFSLAGLRVVISTPRVRGYVLYALERPTFSYPPLSLTPGFSLSFAFSKGNIPTYDDWKTVWSTWDLITLQMIPREMLHQKPIDLRHKCLFYIGHIPTFLDMLLSKAIGGGPSEPKHFWNIFERGIDPHVDDPDHCHNHSEVPEKDEDWPTLETIIAFRDRVRARLVQLYDDLQTGKRTLTRNIARTLVMTHEHEGFHIETLLYMLIQRAGTGTLPPPGFTTPPWEVLTRQWDATPAPSASTVALGPAIVSLGHEDSEGDDVLDGVREDTDDHVFGWDNESPERKFEVGAFRTDWRPVSNREFETFWRENGADSSKLPGSWVEEDGEIKVRTMYGPVPMETAQHWAVLTSYDDLLAYARSKGGRLPTEQELRLFFDTYEVGHKGGSNTGFRNWHPVPYAFLLAKIRL</sequence>
<dbReference type="PANTHER" id="PTHR43397:SF1">
    <property type="entry name" value="ERGOTHIONEINE BIOSYNTHESIS PROTEIN 1"/>
    <property type="match status" value="1"/>
</dbReference>
<evidence type="ECO:0000256" key="1">
    <source>
        <dbReference type="ARBA" id="ARBA00023002"/>
    </source>
</evidence>